<feature type="domain" description="Integrase catalytic" evidence="1">
    <location>
        <begin position="228"/>
        <end position="399"/>
    </location>
</feature>
<evidence type="ECO:0000313" key="3">
    <source>
        <dbReference type="Proteomes" id="UP001418222"/>
    </source>
</evidence>
<dbReference type="InterPro" id="IPR036397">
    <property type="entry name" value="RNaseH_sf"/>
</dbReference>
<dbReference type="Pfam" id="PF17921">
    <property type="entry name" value="Integrase_H2C2"/>
    <property type="match status" value="1"/>
</dbReference>
<dbReference type="Gene3D" id="1.10.340.70">
    <property type="match status" value="1"/>
</dbReference>
<dbReference type="PANTHER" id="PTHR48475:SF2">
    <property type="entry name" value="RIBONUCLEASE H"/>
    <property type="match status" value="1"/>
</dbReference>
<dbReference type="Pfam" id="PF00665">
    <property type="entry name" value="rve"/>
    <property type="match status" value="1"/>
</dbReference>
<dbReference type="SUPFAM" id="SSF53098">
    <property type="entry name" value="Ribonuclease H-like"/>
    <property type="match status" value="2"/>
</dbReference>
<dbReference type="GO" id="GO:0003676">
    <property type="term" value="F:nucleic acid binding"/>
    <property type="evidence" value="ECO:0007669"/>
    <property type="project" value="InterPro"/>
</dbReference>
<dbReference type="Pfam" id="PF13456">
    <property type="entry name" value="RVT_3"/>
    <property type="match status" value="1"/>
</dbReference>
<dbReference type="EMBL" id="JBBWWQ010000018">
    <property type="protein sequence ID" value="KAK8921230.1"/>
    <property type="molecule type" value="Genomic_DNA"/>
</dbReference>
<accession>A0AAP0AZJ3</accession>
<dbReference type="Gene3D" id="3.30.420.10">
    <property type="entry name" value="Ribonuclease H-like superfamily/Ribonuclease H"/>
    <property type="match status" value="2"/>
</dbReference>
<dbReference type="Proteomes" id="UP001418222">
    <property type="component" value="Unassembled WGS sequence"/>
</dbReference>
<evidence type="ECO:0000259" key="1">
    <source>
        <dbReference type="PROSITE" id="PS50994"/>
    </source>
</evidence>
<dbReference type="PROSITE" id="PS50994">
    <property type="entry name" value="INTEGRASE"/>
    <property type="match status" value="1"/>
</dbReference>
<name>A0AAP0AZJ3_9ASPA</name>
<dbReference type="AlphaFoldDB" id="A0AAP0AZJ3"/>
<dbReference type="InterPro" id="IPR002156">
    <property type="entry name" value="RNaseH_domain"/>
</dbReference>
<dbReference type="InterPro" id="IPR041588">
    <property type="entry name" value="Integrase_H2C2"/>
</dbReference>
<evidence type="ECO:0000313" key="2">
    <source>
        <dbReference type="EMBL" id="KAK8921230.1"/>
    </source>
</evidence>
<proteinExistence type="predicted"/>
<protein>
    <recommendedName>
        <fullName evidence="1">Integrase catalytic domain-containing protein</fullName>
    </recommendedName>
</protein>
<comment type="caution">
    <text evidence="2">The sequence shown here is derived from an EMBL/GenBank/DDBJ whole genome shotgun (WGS) entry which is preliminary data.</text>
</comment>
<dbReference type="GO" id="GO:0015074">
    <property type="term" value="P:DNA integration"/>
    <property type="evidence" value="ECO:0007669"/>
    <property type="project" value="InterPro"/>
</dbReference>
<dbReference type="PANTHER" id="PTHR48475">
    <property type="entry name" value="RIBONUCLEASE H"/>
    <property type="match status" value="1"/>
</dbReference>
<organism evidence="2 3">
    <name type="scientific">Platanthera zijinensis</name>
    <dbReference type="NCBI Taxonomy" id="2320716"/>
    <lineage>
        <taxon>Eukaryota</taxon>
        <taxon>Viridiplantae</taxon>
        <taxon>Streptophyta</taxon>
        <taxon>Embryophyta</taxon>
        <taxon>Tracheophyta</taxon>
        <taxon>Spermatophyta</taxon>
        <taxon>Magnoliopsida</taxon>
        <taxon>Liliopsida</taxon>
        <taxon>Asparagales</taxon>
        <taxon>Orchidaceae</taxon>
        <taxon>Orchidoideae</taxon>
        <taxon>Orchideae</taxon>
        <taxon>Orchidinae</taxon>
        <taxon>Platanthera</taxon>
    </lineage>
</organism>
<keyword evidence="3" id="KW-1185">Reference proteome</keyword>
<dbReference type="GO" id="GO:0004523">
    <property type="term" value="F:RNA-DNA hybrid ribonuclease activity"/>
    <property type="evidence" value="ECO:0007669"/>
    <property type="project" value="InterPro"/>
</dbReference>
<dbReference type="InterPro" id="IPR012337">
    <property type="entry name" value="RNaseH-like_sf"/>
</dbReference>
<gene>
    <name evidence="2" type="ORF">KSP39_PZI020105</name>
</gene>
<dbReference type="InterPro" id="IPR001584">
    <property type="entry name" value="Integrase_cat-core"/>
</dbReference>
<reference evidence="2 3" key="1">
    <citation type="journal article" date="2022" name="Nat. Plants">
        <title>Genomes of leafy and leafless Platanthera orchids illuminate the evolution of mycoheterotrophy.</title>
        <authorList>
            <person name="Li M.H."/>
            <person name="Liu K.W."/>
            <person name="Li Z."/>
            <person name="Lu H.C."/>
            <person name="Ye Q.L."/>
            <person name="Zhang D."/>
            <person name="Wang J.Y."/>
            <person name="Li Y.F."/>
            <person name="Zhong Z.M."/>
            <person name="Liu X."/>
            <person name="Yu X."/>
            <person name="Liu D.K."/>
            <person name="Tu X.D."/>
            <person name="Liu B."/>
            <person name="Hao Y."/>
            <person name="Liao X.Y."/>
            <person name="Jiang Y.T."/>
            <person name="Sun W.H."/>
            <person name="Chen J."/>
            <person name="Chen Y.Q."/>
            <person name="Ai Y."/>
            <person name="Zhai J.W."/>
            <person name="Wu S.S."/>
            <person name="Zhou Z."/>
            <person name="Hsiao Y.Y."/>
            <person name="Wu W.L."/>
            <person name="Chen Y.Y."/>
            <person name="Lin Y.F."/>
            <person name="Hsu J.L."/>
            <person name="Li C.Y."/>
            <person name="Wang Z.W."/>
            <person name="Zhao X."/>
            <person name="Zhong W.Y."/>
            <person name="Ma X.K."/>
            <person name="Ma L."/>
            <person name="Huang J."/>
            <person name="Chen G.Z."/>
            <person name="Huang M.Z."/>
            <person name="Huang L."/>
            <person name="Peng D.H."/>
            <person name="Luo Y.B."/>
            <person name="Zou S.Q."/>
            <person name="Chen S.P."/>
            <person name="Lan S."/>
            <person name="Tsai W.C."/>
            <person name="Van de Peer Y."/>
            <person name="Liu Z.J."/>
        </authorList>
    </citation>
    <scope>NUCLEOTIDE SEQUENCE [LARGE SCALE GENOMIC DNA]</scope>
    <source>
        <strain evidence="2">Lor287</strain>
    </source>
</reference>
<sequence length="435" mass="49324">MEYGLRLKFPATNNAAEYKALIVGIKLAVSCQVKQLTVYSDSQLVVSQFQVLHIPREQNNKADALSKLATSSTRYQTRRRQIEEIAFPSIHGPWEVTEINKAGESWTAPLIAYLKDQQQPENHKEARRLRMRAAAFTLIDGELYKRSYAGPYLKYLSDEDAEYTLREVHEGICGEHLGGKALAIKILRQGFYWPTMKKEATEFMQKYRSCQVHASVPRQPPVALTSLQGAWPFEQWGIDLLGPLSLASSQRKFIIMAIDYFTKWVEEEPLAKITEENAKQFIWKNIVCRFGIPIIIITDNGTQFTGKSFTKLCEELKIELRHTAVSHPQANGQIEVTNRTILKGLKTRLEGAGGQWVDALPNVLWAYHTTERTPTGETQYNLCYGTEAIIPVDIGVPSSRASNFDLQSNDEALRDNLDLVFEVREEAALHVTAYQ</sequence>